<proteinExistence type="predicted"/>
<evidence type="ECO:0000256" key="2">
    <source>
        <dbReference type="ARBA" id="ARBA00022679"/>
    </source>
</evidence>
<dbReference type="Gene3D" id="3.40.50.2000">
    <property type="entry name" value="Glycogen Phosphorylase B"/>
    <property type="match status" value="2"/>
</dbReference>
<organism evidence="4 5">
    <name type="scientific">Mycobacterium helveticum</name>
    <dbReference type="NCBI Taxonomy" id="2592811"/>
    <lineage>
        <taxon>Bacteria</taxon>
        <taxon>Bacillati</taxon>
        <taxon>Actinomycetota</taxon>
        <taxon>Actinomycetes</taxon>
        <taxon>Mycobacteriales</taxon>
        <taxon>Mycobacteriaceae</taxon>
        <taxon>Mycobacterium</taxon>
    </lineage>
</organism>
<dbReference type="GO" id="GO:0016757">
    <property type="term" value="F:glycosyltransferase activity"/>
    <property type="evidence" value="ECO:0007669"/>
    <property type="project" value="UniProtKB-KW"/>
</dbReference>
<dbReference type="PANTHER" id="PTHR12526:SF510">
    <property type="entry name" value="D-INOSITOL 3-PHOSPHATE GLYCOSYLTRANSFERASE"/>
    <property type="match status" value="1"/>
</dbReference>
<protein>
    <submittedName>
        <fullName evidence="4">Glycosyltransferase family 4 protein</fullName>
    </submittedName>
</protein>
<feature type="domain" description="Glycosyl transferase family 1" evidence="3">
    <location>
        <begin position="184"/>
        <end position="340"/>
    </location>
</feature>
<gene>
    <name evidence="4" type="ORF">FPZ47_06215</name>
</gene>
<dbReference type="AlphaFoldDB" id="A0A557XYA8"/>
<comment type="caution">
    <text evidence="4">The sequence shown here is derived from an EMBL/GenBank/DDBJ whole genome shotgun (WGS) entry which is preliminary data.</text>
</comment>
<keyword evidence="1" id="KW-0328">Glycosyltransferase</keyword>
<sequence length="374" mass="40052">MKAPAATRQPIRVLTIGNAPAGPDSRGGMATVMRLIIEDTDPRFHIRHVTTYVDASAATRLRTGISGMLKASALLLFGSVDVVHVHYSWRGSIVRKSVPLFVARLRGVPSIVHGHTSHFFPWLDGLPPPLRRAVRAALRADYSVVLARSHIEKSCTRLGFDESHTRLLYNPVVMPAATPSPRSGQPLRVVSLGRLGTNKGTYDLVRAVGMLRDDIRANVRITLAGDGDVDQVRTLVHASGLEDILAVVGWVDSAERDRLLAESAIFVLPSYSEGLPMAVLEAMANGVAPVTTAVGAIPEVVTDGVNGLLVRPGDPVQLAAALQSLVADADLRNRLAAAAHARAGEFDVAHWREALHDLWLTAARQGAGGPSARR</sequence>
<dbReference type="Pfam" id="PF00534">
    <property type="entry name" value="Glycos_transf_1"/>
    <property type="match status" value="1"/>
</dbReference>
<evidence type="ECO:0000259" key="3">
    <source>
        <dbReference type="Pfam" id="PF00534"/>
    </source>
</evidence>
<accession>A0A557XYA8</accession>
<dbReference type="InterPro" id="IPR001296">
    <property type="entry name" value="Glyco_trans_1"/>
</dbReference>
<evidence type="ECO:0000256" key="1">
    <source>
        <dbReference type="ARBA" id="ARBA00022676"/>
    </source>
</evidence>
<dbReference type="PANTHER" id="PTHR12526">
    <property type="entry name" value="GLYCOSYLTRANSFERASE"/>
    <property type="match status" value="1"/>
</dbReference>
<dbReference type="SUPFAM" id="SSF53756">
    <property type="entry name" value="UDP-Glycosyltransferase/glycogen phosphorylase"/>
    <property type="match status" value="1"/>
</dbReference>
<name>A0A557XYA8_9MYCO</name>
<evidence type="ECO:0000313" key="4">
    <source>
        <dbReference type="EMBL" id="TVS91152.1"/>
    </source>
</evidence>
<dbReference type="CDD" id="cd03801">
    <property type="entry name" value="GT4_PimA-like"/>
    <property type="match status" value="1"/>
</dbReference>
<dbReference type="Proteomes" id="UP000320513">
    <property type="component" value="Unassembled WGS sequence"/>
</dbReference>
<dbReference type="EMBL" id="VMQU01000017">
    <property type="protein sequence ID" value="TVS91152.1"/>
    <property type="molecule type" value="Genomic_DNA"/>
</dbReference>
<keyword evidence="5" id="KW-1185">Reference proteome</keyword>
<evidence type="ECO:0000313" key="5">
    <source>
        <dbReference type="Proteomes" id="UP000320513"/>
    </source>
</evidence>
<reference evidence="4 5" key="1">
    <citation type="submission" date="2019-07" db="EMBL/GenBank/DDBJ databases">
        <title>New Mycobacterium species.</title>
        <authorList>
            <person name="Tortoli E."/>
            <person name="Ghielmetti G."/>
            <person name="Friedel U."/>
            <person name="Trovato A."/>
        </authorList>
    </citation>
    <scope>NUCLEOTIDE SEQUENCE [LARGE SCALE GENOMIC DNA]</scope>
    <source>
        <strain evidence="4 5">16-83</strain>
    </source>
</reference>
<dbReference type="OrthoDB" id="477186at2"/>
<keyword evidence="2 4" id="KW-0808">Transferase</keyword>
<dbReference type="RefSeq" id="WP_144950255.1">
    <property type="nucleotide sequence ID" value="NZ_VMQU01000017.1"/>
</dbReference>